<dbReference type="AlphaFoldDB" id="A0A1H1I0F2"/>
<dbReference type="RefSeq" id="WP_083340050.1">
    <property type="nucleotide sequence ID" value="NZ_CP018865.1"/>
</dbReference>
<feature type="region of interest" description="Disordered" evidence="1">
    <location>
        <begin position="1"/>
        <end position="26"/>
    </location>
</feature>
<protein>
    <submittedName>
        <fullName evidence="2">Uncharacterized protein</fullName>
    </submittedName>
</protein>
<dbReference type="EMBL" id="FNKH01000003">
    <property type="protein sequence ID" value="SDR30816.1"/>
    <property type="molecule type" value="Genomic_DNA"/>
</dbReference>
<keyword evidence="3" id="KW-1185">Reference proteome</keyword>
<dbReference type="Proteomes" id="UP000181917">
    <property type="component" value="Unassembled WGS sequence"/>
</dbReference>
<dbReference type="OrthoDB" id="3211423at2"/>
<accession>A0A1H1I0F2</accession>
<organism evidence="2 3">
    <name type="scientific">Crystallibacter crystallopoietes</name>
    <dbReference type="NCBI Taxonomy" id="37928"/>
    <lineage>
        <taxon>Bacteria</taxon>
        <taxon>Bacillati</taxon>
        <taxon>Actinomycetota</taxon>
        <taxon>Actinomycetes</taxon>
        <taxon>Micrococcales</taxon>
        <taxon>Micrococcaceae</taxon>
        <taxon>Crystallibacter</taxon>
    </lineage>
</organism>
<evidence type="ECO:0000313" key="3">
    <source>
        <dbReference type="Proteomes" id="UP000181917"/>
    </source>
</evidence>
<evidence type="ECO:0000256" key="1">
    <source>
        <dbReference type="SAM" id="MobiDB-lite"/>
    </source>
</evidence>
<feature type="compositionally biased region" description="Polar residues" evidence="1">
    <location>
        <begin position="10"/>
        <end position="19"/>
    </location>
</feature>
<sequence>MGHVGLSATDGVSGTNKLPKSQEDQEQAEAEWLALASLLASQPRVRLSKDGGKTYRDSGERDLTDALPSLPAAVRTCGTDGLVRTICLDLDTSRGGQDKVESDYKALCHWFSSSDVRWIEDQSPSGGRHLYLPLNFGVAFTDAKEFVQAAAKRFSSIDPGPHENAKTGAIRVPGSVWKKGGYQRLTMSLNIAYDIARRNRNNWTGWSQLRQSLAEELAAVRQRREQPLELLEPAEALPLAGGPRALPALKEYTARSGNYDTTRYSTPSEARQGVMASAVAAGWSLTDVQRRMNQNIWAGMVGFYSRYSPSNRRKALQRDWRSAVKHVESFRKKPNTNGTENDSGYKSYTSPPNTHPPVLTLLHQPGSPAEYQYLLTWRNALRAYEESVIGSRSGLGYRMLLRAIGEAAHKRGSRFIEFGVRSLAIATGTHETTVARQLRELSRTERPMIRLAQEGRGLRGDLYELVIPDKYRTRAEATAWRPGKIHALRPVFRELGVVSAFVYEAIERADGELISADIARTSGLSPKAVTHALELMAAWNMISRVAGRWHIVKETSLRTLAEYFGVLEAIGRQMQRYRFERAQWLQWLLKRALSGEAVLAGPHDDYPYWQYGPPEDEQTIGALLYAEAS</sequence>
<evidence type="ECO:0000313" key="2">
    <source>
        <dbReference type="EMBL" id="SDR30816.1"/>
    </source>
</evidence>
<reference evidence="2 3" key="1">
    <citation type="submission" date="2016-10" db="EMBL/GenBank/DDBJ databases">
        <authorList>
            <person name="de Groot N.N."/>
        </authorList>
    </citation>
    <scope>NUCLEOTIDE SEQUENCE [LARGE SCALE GENOMIC DNA]</scope>
    <source>
        <strain evidence="2 3">DSM 20117</strain>
    </source>
</reference>
<proteinExistence type="predicted"/>
<gene>
    <name evidence="2" type="ORF">SAMN04489742_4842</name>
</gene>
<feature type="compositionally biased region" description="Polar residues" evidence="1">
    <location>
        <begin position="335"/>
        <end position="352"/>
    </location>
</feature>
<name>A0A1H1I0F2_9MICC</name>
<feature type="region of interest" description="Disordered" evidence="1">
    <location>
        <begin position="329"/>
        <end position="354"/>
    </location>
</feature>